<dbReference type="SUPFAM" id="SSF143456">
    <property type="entry name" value="VC0467-like"/>
    <property type="match status" value="1"/>
</dbReference>
<dbReference type="EMBL" id="CP060007">
    <property type="protein sequence ID" value="QNA43138.1"/>
    <property type="molecule type" value="Genomic_DNA"/>
</dbReference>
<reference evidence="2" key="1">
    <citation type="submission" date="2020-08" db="EMBL/GenBank/DDBJ databases">
        <title>Lacibacter sp. S13-6-6 genome sequencing.</title>
        <authorList>
            <person name="Jin L."/>
        </authorList>
    </citation>
    <scope>NUCLEOTIDE SEQUENCE [LARGE SCALE GENOMIC DNA]</scope>
    <source>
        <strain evidence="2">S13-6-6</strain>
    </source>
</reference>
<name>A0A7G5XCD5_9BACT</name>
<accession>A0A7G5XCD5</accession>
<dbReference type="Gene3D" id="3.40.1740.10">
    <property type="entry name" value="VC0467-like"/>
    <property type="match status" value="1"/>
</dbReference>
<dbReference type="AlphaFoldDB" id="A0A7G5XCD5"/>
<dbReference type="Proteomes" id="UP000515344">
    <property type="component" value="Chromosome"/>
</dbReference>
<sequence>MIMNLQPGNIIISTDLLNDTKFEKVAIVITEHNEKGTIGYVFNQLFPRKFNELEEFKHSIPVPLYAGGPVQTDMLYFMHCRPDLIADGQQVANNVHMGGDFKKAVQLLNSRELPVADVRLYIGYCGWDVNEFEAEIAEGSWQLTNASVDLVFSTSTESAWKELYVTQQV</sequence>
<dbReference type="KEGG" id="lacs:H4075_13720"/>
<gene>
    <name evidence="1" type="ORF">H4075_13720</name>
</gene>
<organism evidence="1 2">
    <name type="scientific">Lacibacter sediminis</name>
    <dbReference type="NCBI Taxonomy" id="2760713"/>
    <lineage>
        <taxon>Bacteria</taxon>
        <taxon>Pseudomonadati</taxon>
        <taxon>Bacteroidota</taxon>
        <taxon>Chitinophagia</taxon>
        <taxon>Chitinophagales</taxon>
        <taxon>Chitinophagaceae</taxon>
        <taxon>Lacibacter</taxon>
    </lineage>
</organism>
<proteinExistence type="predicted"/>
<dbReference type="PANTHER" id="PTHR31984">
    <property type="entry name" value="TRANSPORTER, PUTATIVE (DUF179)-RELATED"/>
    <property type="match status" value="1"/>
</dbReference>
<evidence type="ECO:0000313" key="2">
    <source>
        <dbReference type="Proteomes" id="UP000515344"/>
    </source>
</evidence>
<evidence type="ECO:0000313" key="1">
    <source>
        <dbReference type="EMBL" id="QNA43138.1"/>
    </source>
</evidence>
<protein>
    <submittedName>
        <fullName evidence="1">YqgE/AlgH family protein</fullName>
    </submittedName>
</protein>
<dbReference type="InterPro" id="IPR003774">
    <property type="entry name" value="AlgH-like"/>
</dbReference>
<keyword evidence="2" id="KW-1185">Reference proteome</keyword>
<dbReference type="Pfam" id="PF02622">
    <property type="entry name" value="DUF179"/>
    <property type="match status" value="1"/>
</dbReference>
<dbReference type="PANTHER" id="PTHR31984:SF11">
    <property type="entry name" value="TRANSPORTER, PUTATIVE (DUF179)-RELATED"/>
    <property type="match status" value="1"/>
</dbReference>